<sequence>MEEKSSLNAVAEEAVASKNPRLEEANLAKAGSEALSTQEMTLDQNFEDARSHGPADLDVRSKELIAPIEVVNRQSSHKIPMNSEHECRISPTAQTLMTRFLAREYLGRNVSESNDDEVSSVHSSGESSTISSTSPEYSSSDDEAQNKCTARTWNGPRGRSHNSTSNNSLTFHLNLGSFKVPRENLESCNPEERFKFSKERVKDVYRGIVWNELECFCFLVQYAMHVYEDRIVAYARCESGGHNLRLKFDFQNLQGSSVILTIWATAPLQSDHKNDNCSE</sequence>
<accession>A0ACC2N0P1</accession>
<comment type="caution">
    <text evidence="1">The sequence shown here is derived from an EMBL/GenBank/DDBJ whole genome shotgun (WGS) entry which is preliminary data.</text>
</comment>
<gene>
    <name evidence="1" type="ORF">QAD02_006329</name>
</gene>
<reference evidence="1" key="1">
    <citation type="submission" date="2023-04" db="EMBL/GenBank/DDBJ databases">
        <title>A chromosome-level genome assembly of the parasitoid wasp Eretmocerus hayati.</title>
        <authorList>
            <person name="Zhong Y."/>
            <person name="Liu S."/>
            <person name="Liu Y."/>
        </authorList>
    </citation>
    <scope>NUCLEOTIDE SEQUENCE</scope>
    <source>
        <strain evidence="1">ZJU_SS_LIU_2023</strain>
    </source>
</reference>
<name>A0ACC2N0P1_9HYME</name>
<proteinExistence type="predicted"/>
<keyword evidence="2" id="KW-1185">Reference proteome</keyword>
<evidence type="ECO:0000313" key="1">
    <source>
        <dbReference type="EMBL" id="KAJ8664667.1"/>
    </source>
</evidence>
<protein>
    <submittedName>
        <fullName evidence="1">Uncharacterized protein</fullName>
    </submittedName>
</protein>
<organism evidence="1 2">
    <name type="scientific">Eretmocerus hayati</name>
    <dbReference type="NCBI Taxonomy" id="131215"/>
    <lineage>
        <taxon>Eukaryota</taxon>
        <taxon>Metazoa</taxon>
        <taxon>Ecdysozoa</taxon>
        <taxon>Arthropoda</taxon>
        <taxon>Hexapoda</taxon>
        <taxon>Insecta</taxon>
        <taxon>Pterygota</taxon>
        <taxon>Neoptera</taxon>
        <taxon>Endopterygota</taxon>
        <taxon>Hymenoptera</taxon>
        <taxon>Apocrita</taxon>
        <taxon>Proctotrupomorpha</taxon>
        <taxon>Chalcidoidea</taxon>
        <taxon>Aphelinidae</taxon>
        <taxon>Aphelininae</taxon>
        <taxon>Eretmocerus</taxon>
    </lineage>
</organism>
<dbReference type="EMBL" id="CM056744">
    <property type="protein sequence ID" value="KAJ8664667.1"/>
    <property type="molecule type" value="Genomic_DNA"/>
</dbReference>
<evidence type="ECO:0000313" key="2">
    <source>
        <dbReference type="Proteomes" id="UP001239111"/>
    </source>
</evidence>
<dbReference type="Proteomes" id="UP001239111">
    <property type="component" value="Chromosome 4"/>
</dbReference>